<gene>
    <name evidence="2" type="ORF">PS467_10935</name>
</gene>
<evidence type="ECO:0000313" key="2">
    <source>
        <dbReference type="EMBL" id="WNE95807.1"/>
    </source>
</evidence>
<dbReference type="RefSeq" id="WP_311035100.1">
    <property type="nucleotide sequence ID" value="NZ_CP117522.1"/>
</dbReference>
<keyword evidence="3" id="KW-1185">Reference proteome</keyword>
<organism evidence="2 3">
    <name type="scientific">Streptomyces luomodiensis</name>
    <dbReference type="NCBI Taxonomy" id="3026192"/>
    <lineage>
        <taxon>Bacteria</taxon>
        <taxon>Bacillati</taxon>
        <taxon>Actinomycetota</taxon>
        <taxon>Actinomycetes</taxon>
        <taxon>Kitasatosporales</taxon>
        <taxon>Streptomycetaceae</taxon>
        <taxon>Streptomyces</taxon>
    </lineage>
</organism>
<evidence type="ECO:0000313" key="3">
    <source>
        <dbReference type="Proteomes" id="UP001305606"/>
    </source>
</evidence>
<protein>
    <submittedName>
        <fullName evidence="2">Uncharacterized protein</fullName>
    </submittedName>
</protein>
<sequence>MPHEIDAAFLSLTLRSPTRRSPTAPGTTLPDQGIGEDVKTGVQALADALGSGKMYGVGPGSLMADFDEAINLEFIDVVHEYKGSKLLRRDYGVAEATFSDPSEWTCRWLTIQVHRLSRSPELIEELCASAKVTFDPYTRWEDVRQELGHLFPKVEVRRGEHLGEYQEHRIEESIAAIQVITDPDSVRNNFPGAGDIWSVELSAFHRSGSFM</sequence>
<feature type="compositionally biased region" description="Polar residues" evidence="1">
    <location>
        <begin position="16"/>
        <end position="30"/>
    </location>
</feature>
<dbReference type="Proteomes" id="UP001305606">
    <property type="component" value="Chromosome"/>
</dbReference>
<feature type="region of interest" description="Disordered" evidence="1">
    <location>
        <begin position="16"/>
        <end position="35"/>
    </location>
</feature>
<proteinExistence type="predicted"/>
<name>A0ABY9UTD5_9ACTN</name>
<accession>A0ABY9UTD5</accession>
<dbReference type="EMBL" id="CP117522">
    <property type="protein sequence ID" value="WNE95807.1"/>
    <property type="molecule type" value="Genomic_DNA"/>
</dbReference>
<reference evidence="2 3" key="1">
    <citation type="submission" date="2023-02" db="EMBL/GenBank/DDBJ databases">
        <title>Streptomyces sp. SCA4-21 with antifungal activity against Fusarium oxysporum f. sp. cubense, Streptomyces sp. SCA2-17 with antifungal activity against Fusarium oxysporum f. sp. cubense.</title>
        <authorList>
            <person name="Qi D."/>
        </authorList>
    </citation>
    <scope>NUCLEOTIDE SEQUENCE [LARGE SCALE GENOMIC DNA]</scope>
    <source>
        <strain evidence="2 3">SCA4-21</strain>
    </source>
</reference>
<evidence type="ECO:0000256" key="1">
    <source>
        <dbReference type="SAM" id="MobiDB-lite"/>
    </source>
</evidence>